<evidence type="ECO:0000313" key="4">
    <source>
        <dbReference type="Proteomes" id="UP000001542"/>
    </source>
</evidence>
<dbReference type="InterPro" id="IPR009057">
    <property type="entry name" value="Homeodomain-like_sf"/>
</dbReference>
<accession>A2GRM7</accession>
<feature type="domain" description="HTH myb-type" evidence="2">
    <location>
        <begin position="65"/>
        <end position="114"/>
    </location>
</feature>
<dbReference type="Gene3D" id="1.10.10.60">
    <property type="entry name" value="Homeodomain-like"/>
    <property type="match status" value="2"/>
</dbReference>
<dbReference type="OrthoDB" id="2143914at2759"/>
<sequence>MNSTAEESRHSRRLTFTPKEDKKLMKLVASCGSSVNWKTISIEMDGRTPRQCKERYNNYLSPEINKAQWTPIEDKVIMDEHFKSGNSWQKISGMLSGRTAGSVRNRYYYLIRRMGIPEASIAVKNIADELNRTDDFKESECEVGYKGPKFNILSDSIFAEAK</sequence>
<dbReference type="InterPro" id="IPR050560">
    <property type="entry name" value="MYB_TF"/>
</dbReference>
<dbReference type="VEuPathDB" id="TrichDB:TVAGG3_0686040"/>
<feature type="domain" description="HTH myb-type" evidence="2">
    <location>
        <begin position="12"/>
        <end position="64"/>
    </location>
</feature>
<evidence type="ECO:0000259" key="1">
    <source>
        <dbReference type="PROSITE" id="PS50090"/>
    </source>
</evidence>
<evidence type="ECO:0000259" key="2">
    <source>
        <dbReference type="PROSITE" id="PS51294"/>
    </source>
</evidence>
<dbReference type="PANTHER" id="PTHR45614:SF69">
    <property type="entry name" value="CHROMOSOME UNDETERMINED SCAFFOLD_38, WHOLE GENOME SHOTGUN SEQUENCE"/>
    <property type="match status" value="1"/>
</dbReference>
<dbReference type="eggNOG" id="KOG0048">
    <property type="taxonomic scope" value="Eukaryota"/>
</dbReference>
<protein>
    <submittedName>
        <fullName evidence="3">Myb-like DNA-binding domain containing protein</fullName>
    </submittedName>
</protein>
<evidence type="ECO:0000313" key="3">
    <source>
        <dbReference type="EMBL" id="EAX80191.1"/>
    </source>
</evidence>
<feature type="domain" description="Myb-like" evidence="1">
    <location>
        <begin position="61"/>
        <end position="111"/>
    </location>
</feature>
<reference evidence="3" key="2">
    <citation type="journal article" date="2007" name="Science">
        <title>Draft genome sequence of the sexually transmitted pathogen Trichomonas vaginalis.</title>
        <authorList>
            <person name="Carlton J.M."/>
            <person name="Hirt R.P."/>
            <person name="Silva J.C."/>
            <person name="Delcher A.L."/>
            <person name="Schatz M."/>
            <person name="Zhao Q."/>
            <person name="Wortman J.R."/>
            <person name="Bidwell S.L."/>
            <person name="Alsmark U.C.M."/>
            <person name="Besteiro S."/>
            <person name="Sicheritz-Ponten T."/>
            <person name="Noel C.J."/>
            <person name="Dacks J.B."/>
            <person name="Foster P.G."/>
            <person name="Simillion C."/>
            <person name="Van de Peer Y."/>
            <person name="Miranda-Saavedra D."/>
            <person name="Barton G.J."/>
            <person name="Westrop G.D."/>
            <person name="Mueller S."/>
            <person name="Dessi D."/>
            <person name="Fiori P.L."/>
            <person name="Ren Q."/>
            <person name="Paulsen I."/>
            <person name="Zhang H."/>
            <person name="Bastida-Corcuera F.D."/>
            <person name="Simoes-Barbosa A."/>
            <person name="Brown M.T."/>
            <person name="Hayes R.D."/>
            <person name="Mukherjee M."/>
            <person name="Okumura C.Y."/>
            <person name="Schneider R."/>
            <person name="Smith A.J."/>
            <person name="Vanacova S."/>
            <person name="Villalvazo M."/>
            <person name="Haas B.J."/>
            <person name="Pertea M."/>
            <person name="Feldblyum T.V."/>
            <person name="Utterback T.R."/>
            <person name="Shu C.L."/>
            <person name="Osoegawa K."/>
            <person name="de Jong P.J."/>
            <person name="Hrdy I."/>
            <person name="Horvathova L."/>
            <person name="Zubacova Z."/>
            <person name="Dolezal P."/>
            <person name="Malik S.B."/>
            <person name="Logsdon J.M. Jr."/>
            <person name="Henze K."/>
            <person name="Gupta A."/>
            <person name="Wang C.C."/>
            <person name="Dunne R.L."/>
            <person name="Upcroft J.A."/>
            <person name="Upcroft P."/>
            <person name="White O."/>
            <person name="Salzberg S.L."/>
            <person name="Tang P."/>
            <person name="Chiu C.-H."/>
            <person name="Lee Y.-S."/>
            <person name="Embley T.M."/>
            <person name="Coombs G.H."/>
            <person name="Mottram J.C."/>
            <person name="Tachezy J."/>
            <person name="Fraser-Liggett C.M."/>
            <person name="Johnson P.J."/>
        </authorList>
    </citation>
    <scope>NUCLEOTIDE SEQUENCE [LARGE SCALE GENOMIC DNA]</scope>
    <source>
        <strain evidence="3">G3</strain>
    </source>
</reference>
<feature type="domain" description="Myb-like" evidence="1">
    <location>
        <begin position="8"/>
        <end position="60"/>
    </location>
</feature>
<dbReference type="KEGG" id="tva:4737634"/>
<dbReference type="GO" id="GO:0000978">
    <property type="term" value="F:RNA polymerase II cis-regulatory region sequence-specific DNA binding"/>
    <property type="evidence" value="ECO:0000318"/>
    <property type="project" value="GO_Central"/>
</dbReference>
<dbReference type="AlphaFoldDB" id="A2GRM7"/>
<dbReference type="InterPro" id="IPR017930">
    <property type="entry name" value="Myb_dom"/>
</dbReference>
<dbReference type="RefSeq" id="XP_001293121.1">
    <property type="nucleotide sequence ID" value="XM_001293120.1"/>
</dbReference>
<dbReference type="SMR" id="A2GRM7"/>
<dbReference type="GO" id="GO:0000981">
    <property type="term" value="F:DNA-binding transcription factor activity, RNA polymerase II-specific"/>
    <property type="evidence" value="ECO:0000318"/>
    <property type="project" value="GO_Central"/>
</dbReference>
<dbReference type="EMBL" id="DS119033">
    <property type="protein sequence ID" value="EAX80191.1"/>
    <property type="molecule type" value="Genomic_DNA"/>
</dbReference>
<name>A2GRM7_TRIV3</name>
<reference evidence="3" key="1">
    <citation type="submission" date="2006-10" db="EMBL/GenBank/DDBJ databases">
        <authorList>
            <person name="Amadeo P."/>
            <person name="Zhao Q."/>
            <person name="Wortman J."/>
            <person name="Fraser-Liggett C."/>
            <person name="Carlton J."/>
        </authorList>
    </citation>
    <scope>NUCLEOTIDE SEQUENCE</scope>
    <source>
        <strain evidence="3">G3</strain>
    </source>
</reference>
<dbReference type="InParanoid" id="A2GRM7"/>
<proteinExistence type="predicted"/>
<dbReference type="GO" id="GO:0006355">
    <property type="term" value="P:regulation of DNA-templated transcription"/>
    <property type="evidence" value="ECO:0000318"/>
    <property type="project" value="GO_Central"/>
</dbReference>
<dbReference type="VEuPathDB" id="TrichDB:TVAG_285370"/>
<dbReference type="PROSITE" id="PS51294">
    <property type="entry name" value="HTH_MYB"/>
    <property type="match status" value="2"/>
</dbReference>
<dbReference type="SUPFAM" id="SSF46689">
    <property type="entry name" value="Homeodomain-like"/>
    <property type="match status" value="1"/>
</dbReference>
<dbReference type="PROSITE" id="PS50090">
    <property type="entry name" value="MYB_LIKE"/>
    <property type="match status" value="2"/>
</dbReference>
<dbReference type="Pfam" id="PF13921">
    <property type="entry name" value="Myb_DNA-bind_6"/>
    <property type="match status" value="1"/>
</dbReference>
<dbReference type="PANTHER" id="PTHR45614">
    <property type="entry name" value="MYB PROTEIN-RELATED"/>
    <property type="match status" value="1"/>
</dbReference>
<organism evidence="3 4">
    <name type="scientific">Trichomonas vaginalis (strain ATCC PRA-98 / G3)</name>
    <dbReference type="NCBI Taxonomy" id="412133"/>
    <lineage>
        <taxon>Eukaryota</taxon>
        <taxon>Metamonada</taxon>
        <taxon>Parabasalia</taxon>
        <taxon>Trichomonadida</taxon>
        <taxon>Trichomonadidae</taxon>
        <taxon>Trichomonas</taxon>
    </lineage>
</organism>
<dbReference type="Proteomes" id="UP000001542">
    <property type="component" value="Unassembled WGS sequence"/>
</dbReference>
<gene>
    <name evidence="3" type="ORF">TVAG_285370</name>
</gene>
<dbReference type="InterPro" id="IPR001005">
    <property type="entry name" value="SANT/Myb"/>
</dbReference>
<dbReference type="GO" id="GO:0005634">
    <property type="term" value="C:nucleus"/>
    <property type="evidence" value="ECO:0000318"/>
    <property type="project" value="GO_Central"/>
</dbReference>
<keyword evidence="3" id="KW-0238">DNA-binding</keyword>
<dbReference type="SMART" id="SM00717">
    <property type="entry name" value="SANT"/>
    <property type="match status" value="2"/>
</dbReference>
<dbReference type="CDD" id="cd00167">
    <property type="entry name" value="SANT"/>
    <property type="match status" value="2"/>
</dbReference>
<keyword evidence="4" id="KW-1185">Reference proteome</keyword>